<dbReference type="Pfam" id="PF13545">
    <property type="entry name" value="HTH_Crp_2"/>
    <property type="match status" value="1"/>
</dbReference>
<evidence type="ECO:0000313" key="7">
    <source>
        <dbReference type="Proteomes" id="UP000185003"/>
    </source>
</evidence>
<dbReference type="AlphaFoldDB" id="A0A1N6E714"/>
<evidence type="ECO:0000259" key="4">
    <source>
        <dbReference type="PROSITE" id="PS50042"/>
    </source>
</evidence>
<evidence type="ECO:0000256" key="3">
    <source>
        <dbReference type="ARBA" id="ARBA00023163"/>
    </source>
</evidence>
<sequence>MNGHPNCFLCRHSLPEWSGAIATHAGIVHFKKGQRIFQEGEPATGFYFLHEGKVKVHKQWGEEKELIIKFAKEGDVLGHRGMGPQQLNPVTATALEAGSACFITAGFFRTTLAVNNELTYQMMLLYAQELQVAEHSMRNMVHMDVKGRIADALLKIRDFFGTEMLLTKQDMASYAGTTYETLFKVLNELVQEQVITVNGKKIQIKKEKKLKDCIRYS</sequence>
<evidence type="ECO:0000256" key="1">
    <source>
        <dbReference type="ARBA" id="ARBA00023015"/>
    </source>
</evidence>
<dbReference type="GO" id="GO:0005829">
    <property type="term" value="C:cytosol"/>
    <property type="evidence" value="ECO:0007669"/>
    <property type="project" value="TreeGrafter"/>
</dbReference>
<feature type="domain" description="Cyclic nucleotide-binding" evidence="4">
    <location>
        <begin position="28"/>
        <end position="129"/>
    </location>
</feature>
<dbReference type="InterPro" id="IPR012318">
    <property type="entry name" value="HTH_CRP"/>
</dbReference>
<dbReference type="SMART" id="SM00100">
    <property type="entry name" value="cNMP"/>
    <property type="match status" value="1"/>
</dbReference>
<dbReference type="SUPFAM" id="SSF46785">
    <property type="entry name" value="Winged helix' DNA-binding domain"/>
    <property type="match status" value="1"/>
</dbReference>
<dbReference type="Proteomes" id="UP000185003">
    <property type="component" value="Unassembled WGS sequence"/>
</dbReference>
<dbReference type="PANTHER" id="PTHR24567:SF26">
    <property type="entry name" value="REGULATORY PROTEIN YEIL"/>
    <property type="match status" value="1"/>
</dbReference>
<dbReference type="CDD" id="cd00038">
    <property type="entry name" value="CAP_ED"/>
    <property type="match status" value="1"/>
</dbReference>
<dbReference type="STRING" id="536979.SAMN04488055_1351"/>
<dbReference type="InterPro" id="IPR018490">
    <property type="entry name" value="cNMP-bd_dom_sf"/>
</dbReference>
<dbReference type="GO" id="GO:0003700">
    <property type="term" value="F:DNA-binding transcription factor activity"/>
    <property type="evidence" value="ECO:0007669"/>
    <property type="project" value="TreeGrafter"/>
</dbReference>
<evidence type="ECO:0000256" key="2">
    <source>
        <dbReference type="ARBA" id="ARBA00023125"/>
    </source>
</evidence>
<dbReference type="EMBL" id="FSRA01000001">
    <property type="protein sequence ID" value="SIN78771.1"/>
    <property type="molecule type" value="Genomic_DNA"/>
</dbReference>
<keyword evidence="7" id="KW-1185">Reference proteome</keyword>
<protein>
    <submittedName>
        <fullName evidence="6">Transcriptional regulator /transcriptional regulator, Crp/Fnr family</fullName>
    </submittedName>
</protein>
<dbReference type="InterPro" id="IPR000595">
    <property type="entry name" value="cNMP-bd_dom"/>
</dbReference>
<dbReference type="GO" id="GO:0003677">
    <property type="term" value="F:DNA binding"/>
    <property type="evidence" value="ECO:0007669"/>
    <property type="project" value="UniProtKB-KW"/>
</dbReference>
<evidence type="ECO:0000259" key="5">
    <source>
        <dbReference type="PROSITE" id="PS51063"/>
    </source>
</evidence>
<gene>
    <name evidence="6" type="ORF">SAMN04488055_1351</name>
</gene>
<dbReference type="Gene3D" id="2.60.120.10">
    <property type="entry name" value="Jelly Rolls"/>
    <property type="match status" value="1"/>
</dbReference>
<dbReference type="InterPro" id="IPR014710">
    <property type="entry name" value="RmlC-like_jellyroll"/>
</dbReference>
<evidence type="ECO:0000313" key="6">
    <source>
        <dbReference type="EMBL" id="SIN78771.1"/>
    </source>
</evidence>
<dbReference type="Pfam" id="PF00027">
    <property type="entry name" value="cNMP_binding"/>
    <property type="match status" value="1"/>
</dbReference>
<keyword evidence="2" id="KW-0238">DNA-binding</keyword>
<dbReference type="InterPro" id="IPR050397">
    <property type="entry name" value="Env_Response_Regulators"/>
</dbReference>
<accession>A0A1N6E714</accession>
<dbReference type="PANTHER" id="PTHR24567">
    <property type="entry name" value="CRP FAMILY TRANSCRIPTIONAL REGULATORY PROTEIN"/>
    <property type="match status" value="1"/>
</dbReference>
<dbReference type="RefSeq" id="WP_074238503.1">
    <property type="nucleotide sequence ID" value="NZ_FSRA01000001.1"/>
</dbReference>
<dbReference type="InterPro" id="IPR036390">
    <property type="entry name" value="WH_DNA-bd_sf"/>
</dbReference>
<dbReference type="PROSITE" id="PS51063">
    <property type="entry name" value="HTH_CRP_2"/>
    <property type="match status" value="1"/>
</dbReference>
<proteinExistence type="predicted"/>
<dbReference type="OrthoDB" id="9127033at2"/>
<name>A0A1N6E714_9BACT</name>
<dbReference type="PROSITE" id="PS50042">
    <property type="entry name" value="CNMP_BINDING_3"/>
    <property type="match status" value="1"/>
</dbReference>
<keyword evidence="3" id="KW-0804">Transcription</keyword>
<keyword evidence="1" id="KW-0805">Transcription regulation</keyword>
<reference evidence="7" key="1">
    <citation type="submission" date="2016-11" db="EMBL/GenBank/DDBJ databases">
        <authorList>
            <person name="Varghese N."/>
            <person name="Submissions S."/>
        </authorList>
    </citation>
    <scope>NUCLEOTIDE SEQUENCE [LARGE SCALE GENOMIC DNA]</scope>
    <source>
        <strain evidence="7">DSM 24787</strain>
    </source>
</reference>
<dbReference type="SUPFAM" id="SSF51206">
    <property type="entry name" value="cAMP-binding domain-like"/>
    <property type="match status" value="1"/>
</dbReference>
<organism evidence="6 7">
    <name type="scientific">Chitinophaga niabensis</name>
    <dbReference type="NCBI Taxonomy" id="536979"/>
    <lineage>
        <taxon>Bacteria</taxon>
        <taxon>Pseudomonadati</taxon>
        <taxon>Bacteroidota</taxon>
        <taxon>Chitinophagia</taxon>
        <taxon>Chitinophagales</taxon>
        <taxon>Chitinophagaceae</taxon>
        <taxon>Chitinophaga</taxon>
    </lineage>
</organism>
<feature type="domain" description="HTH crp-type" evidence="5">
    <location>
        <begin position="143"/>
        <end position="208"/>
    </location>
</feature>